<dbReference type="InterPro" id="IPR014054">
    <property type="entry name" value="Phage_regulatory_Rha"/>
</dbReference>
<name>A0A6L5WIM2_9BACT</name>
<dbReference type="NCBIfam" id="TIGR02681">
    <property type="entry name" value="phage_pRha"/>
    <property type="match status" value="1"/>
</dbReference>
<reference evidence="1 2" key="2">
    <citation type="submission" date="2020-03" db="EMBL/GenBank/DDBJ databases">
        <title>Campylobacter portucalensis sp. nov., a new species of Campylobacter isolated from the reproductive tract of bulls.</title>
        <authorList>
            <person name="Silva M.F."/>
            <person name="Pereira G."/>
            <person name="Carneiro C."/>
            <person name="Hemphill A."/>
            <person name="Mateus L."/>
            <person name="Lopes-Da-Costa L."/>
            <person name="Silva E."/>
        </authorList>
    </citation>
    <scope>NUCLEOTIDE SEQUENCE [LARGE SCALE GENOMIC DNA]</scope>
    <source>
        <strain evidence="1 2">FMV-PI01</strain>
    </source>
</reference>
<reference evidence="1 2" key="1">
    <citation type="submission" date="2019-09" db="EMBL/GenBank/DDBJ databases">
        <authorList>
            <person name="Silva M."/>
            <person name="Pereira G."/>
            <person name="Lopes-Da-Costa L."/>
            <person name="Silva E."/>
        </authorList>
    </citation>
    <scope>NUCLEOTIDE SEQUENCE [LARGE SCALE GENOMIC DNA]</scope>
    <source>
        <strain evidence="1 2">FMV-PI01</strain>
    </source>
</reference>
<keyword evidence="2" id="KW-1185">Reference proteome</keyword>
<gene>
    <name evidence="1" type="ORF">F1B92_06460</name>
</gene>
<accession>A0A6L5WIM2</accession>
<dbReference type="RefSeq" id="WP_154571073.1">
    <property type="nucleotide sequence ID" value="NZ_VWSJ01000025.1"/>
</dbReference>
<dbReference type="AlphaFoldDB" id="A0A6L5WIM2"/>
<dbReference type="EMBL" id="VWSJ01000025">
    <property type="protein sequence ID" value="MSN96806.1"/>
    <property type="molecule type" value="Genomic_DNA"/>
</dbReference>
<dbReference type="Proteomes" id="UP000476338">
    <property type="component" value="Unassembled WGS sequence"/>
</dbReference>
<evidence type="ECO:0000313" key="2">
    <source>
        <dbReference type="Proteomes" id="UP000476338"/>
    </source>
</evidence>
<protein>
    <submittedName>
        <fullName evidence="1">Rha family transcriptional regulator</fullName>
    </submittedName>
</protein>
<sequence length="136" mass="15970">MSAIISINDIKVNFEIIGDEIFADTLKVSEFFNKNHPEILRLIRNLPNDEFKELNFKKSLYIDKQNRTKPKFNLTKDGFSLLVMGFTGEKAYKWKVEFLKAFNKMEVILKEKDEKGDSFHLNIFKLVNATYINGKR</sequence>
<organism evidence="1 2">
    <name type="scientific">Campylobacter portucalensis</name>
    <dbReference type="NCBI Taxonomy" id="2608384"/>
    <lineage>
        <taxon>Bacteria</taxon>
        <taxon>Pseudomonadati</taxon>
        <taxon>Campylobacterota</taxon>
        <taxon>Epsilonproteobacteria</taxon>
        <taxon>Campylobacterales</taxon>
        <taxon>Campylobacteraceae</taxon>
        <taxon>Campylobacter</taxon>
    </lineage>
</organism>
<comment type="caution">
    <text evidence="1">The sequence shown here is derived from an EMBL/GenBank/DDBJ whole genome shotgun (WGS) entry which is preliminary data.</text>
</comment>
<dbReference type="Pfam" id="PF09669">
    <property type="entry name" value="Phage_pRha"/>
    <property type="match status" value="1"/>
</dbReference>
<proteinExistence type="predicted"/>
<evidence type="ECO:0000313" key="1">
    <source>
        <dbReference type="EMBL" id="MSN96806.1"/>
    </source>
</evidence>